<sequence>MQMAPTFTAAQKGKAPEVTEVPAKVLPSADPSQQRRPYPPATQTINAIFSIDPATQRREAEVSGISEHHASSIPLTFCSEDLPQQGNLHNDPIVVVACIADFDVRRVLLDSGSAADILFESAFLQMGLKETNLLHAGTTLLGFSGERVKPLGFIILPVSFGDDNGHAMSMVNFTVIRAKSGYNAILGRATLNSFGMVISTPHLCAKFPTSSGVVTIRGDATQATRCFQIAAQLVVDQMDPRETQSVTPQEGVISIALGGEGSSKIVNVSSFLNKKQQAEVTALLSGYIDVFAWSPEDVTSIDRAVCEHHLNVSQVVAPVAQKKRVMAGERQDAIKEEITKLLGADYIREVQYPRWLTNVVMVRKASGKWRMCVDFRSLNQACPKDTYPLPRIDTMVDRTVGYEVMSFLNAFSGYHQIWMAKENEKKTAFITDYGTYCYKVMPFGLKNAGATYQRMIDAVFKNQRGRNLEAYVDDVLVKSKTLTEHLGDLGETLNTLRRYNLKLNPTKCTFGAASGKFLGYLVSVRGIEANSDKISAIQSMPSPKTIKEI</sequence>
<dbReference type="CDD" id="cd00303">
    <property type="entry name" value="retropepsin_like"/>
    <property type="match status" value="1"/>
</dbReference>
<evidence type="ECO:0000313" key="4">
    <source>
        <dbReference type="Proteomes" id="UP000236161"/>
    </source>
</evidence>
<name>A0A2H9ZQR2_9ASPA</name>
<dbReference type="Gene3D" id="3.30.70.270">
    <property type="match status" value="1"/>
</dbReference>
<dbReference type="AlphaFoldDB" id="A0A2H9ZQR2"/>
<keyword evidence="3" id="KW-0548">Nucleotidyltransferase</keyword>
<dbReference type="InterPro" id="IPR021109">
    <property type="entry name" value="Peptidase_aspartic_dom_sf"/>
</dbReference>
<keyword evidence="4" id="KW-1185">Reference proteome</keyword>
<organism evidence="3 4">
    <name type="scientific">Apostasia shenzhenica</name>
    <dbReference type="NCBI Taxonomy" id="1088818"/>
    <lineage>
        <taxon>Eukaryota</taxon>
        <taxon>Viridiplantae</taxon>
        <taxon>Streptophyta</taxon>
        <taxon>Embryophyta</taxon>
        <taxon>Tracheophyta</taxon>
        <taxon>Spermatophyta</taxon>
        <taxon>Magnoliopsida</taxon>
        <taxon>Liliopsida</taxon>
        <taxon>Asparagales</taxon>
        <taxon>Orchidaceae</taxon>
        <taxon>Apostasioideae</taxon>
        <taxon>Apostasia</taxon>
    </lineage>
</organism>
<dbReference type="PROSITE" id="PS50878">
    <property type="entry name" value="RT_POL"/>
    <property type="match status" value="1"/>
</dbReference>
<dbReference type="GO" id="GO:0003964">
    <property type="term" value="F:RNA-directed DNA polymerase activity"/>
    <property type="evidence" value="ECO:0007669"/>
    <property type="project" value="UniProtKB-KW"/>
</dbReference>
<evidence type="ECO:0000256" key="1">
    <source>
        <dbReference type="SAM" id="MobiDB-lite"/>
    </source>
</evidence>
<feature type="region of interest" description="Disordered" evidence="1">
    <location>
        <begin position="1"/>
        <end position="40"/>
    </location>
</feature>
<proteinExistence type="predicted"/>
<dbReference type="Pfam" id="PF00078">
    <property type="entry name" value="RVT_1"/>
    <property type="match status" value="1"/>
</dbReference>
<protein>
    <submittedName>
        <fullName evidence="3">RNA-directed DNA polymerase like</fullName>
    </submittedName>
</protein>
<feature type="compositionally biased region" description="Polar residues" evidence="1">
    <location>
        <begin position="30"/>
        <end position="40"/>
    </location>
</feature>
<dbReference type="InterPro" id="IPR043128">
    <property type="entry name" value="Rev_trsase/Diguanyl_cyclase"/>
</dbReference>
<dbReference type="InterPro" id="IPR000477">
    <property type="entry name" value="RT_dom"/>
</dbReference>
<dbReference type="EMBL" id="KZ454830">
    <property type="protein sequence ID" value="PKA45635.1"/>
    <property type="molecule type" value="Genomic_DNA"/>
</dbReference>
<dbReference type="CDD" id="cd01647">
    <property type="entry name" value="RT_LTR"/>
    <property type="match status" value="1"/>
</dbReference>
<dbReference type="InterPro" id="IPR053134">
    <property type="entry name" value="RNA-dir_DNA_polymerase"/>
</dbReference>
<dbReference type="SUPFAM" id="SSF56672">
    <property type="entry name" value="DNA/RNA polymerases"/>
    <property type="match status" value="1"/>
</dbReference>
<gene>
    <name evidence="3" type="ORF">AXF42_Ash010975</name>
</gene>
<accession>A0A2H9ZQR2</accession>
<dbReference type="PANTHER" id="PTHR24559">
    <property type="entry name" value="TRANSPOSON TY3-I GAG-POL POLYPROTEIN"/>
    <property type="match status" value="1"/>
</dbReference>
<evidence type="ECO:0000259" key="2">
    <source>
        <dbReference type="PROSITE" id="PS50878"/>
    </source>
</evidence>
<keyword evidence="3" id="KW-0808">Transferase</keyword>
<feature type="domain" description="Reverse transcriptase" evidence="2">
    <location>
        <begin position="343"/>
        <end position="522"/>
    </location>
</feature>
<reference evidence="3 4" key="1">
    <citation type="journal article" date="2017" name="Nature">
        <title>The Apostasia genome and the evolution of orchids.</title>
        <authorList>
            <person name="Zhang G.Q."/>
            <person name="Liu K.W."/>
            <person name="Li Z."/>
            <person name="Lohaus R."/>
            <person name="Hsiao Y.Y."/>
            <person name="Niu S.C."/>
            <person name="Wang J.Y."/>
            <person name="Lin Y.C."/>
            <person name="Xu Q."/>
            <person name="Chen L.J."/>
            <person name="Yoshida K."/>
            <person name="Fujiwara S."/>
            <person name="Wang Z.W."/>
            <person name="Zhang Y.Q."/>
            <person name="Mitsuda N."/>
            <person name="Wang M."/>
            <person name="Liu G.H."/>
            <person name="Pecoraro L."/>
            <person name="Huang H.X."/>
            <person name="Xiao X.J."/>
            <person name="Lin M."/>
            <person name="Wu X.Y."/>
            <person name="Wu W.L."/>
            <person name="Chen Y.Y."/>
            <person name="Chang S.B."/>
            <person name="Sakamoto S."/>
            <person name="Ohme-Takagi M."/>
            <person name="Yagi M."/>
            <person name="Zeng S.J."/>
            <person name="Shen C.Y."/>
            <person name="Yeh C.M."/>
            <person name="Luo Y.B."/>
            <person name="Tsai W.C."/>
            <person name="Van de Peer Y."/>
            <person name="Liu Z.J."/>
        </authorList>
    </citation>
    <scope>NUCLEOTIDE SEQUENCE [LARGE SCALE GENOMIC DNA]</scope>
    <source>
        <strain evidence="4">cv. Shenzhen</strain>
        <tissue evidence="3">Stem</tissue>
    </source>
</reference>
<dbReference type="Gene3D" id="2.40.70.10">
    <property type="entry name" value="Acid Proteases"/>
    <property type="match status" value="1"/>
</dbReference>
<dbReference type="Gene3D" id="3.10.10.10">
    <property type="entry name" value="HIV Type 1 Reverse Transcriptase, subunit A, domain 1"/>
    <property type="match status" value="1"/>
</dbReference>
<dbReference type="Proteomes" id="UP000236161">
    <property type="component" value="Unassembled WGS sequence"/>
</dbReference>
<dbReference type="PANTHER" id="PTHR24559:SF444">
    <property type="entry name" value="REVERSE TRANSCRIPTASE DOMAIN-CONTAINING PROTEIN"/>
    <property type="match status" value="1"/>
</dbReference>
<dbReference type="OrthoDB" id="785121at2759"/>
<keyword evidence="3" id="KW-0695">RNA-directed DNA polymerase</keyword>
<dbReference type="InterPro" id="IPR043502">
    <property type="entry name" value="DNA/RNA_pol_sf"/>
</dbReference>
<evidence type="ECO:0000313" key="3">
    <source>
        <dbReference type="EMBL" id="PKA45635.1"/>
    </source>
</evidence>